<evidence type="ECO:0000256" key="3">
    <source>
        <dbReference type="ARBA" id="ARBA00012187"/>
    </source>
</evidence>
<keyword evidence="10" id="KW-0498">Mitosis</keyword>
<keyword evidence="15" id="KW-0131">Cell cycle</keyword>
<keyword evidence="13" id="KW-0804">Transcription</keyword>
<feature type="region of interest" description="Disordered" evidence="25">
    <location>
        <begin position="164"/>
        <end position="215"/>
    </location>
</feature>
<evidence type="ECO:0000256" key="13">
    <source>
        <dbReference type="ARBA" id="ARBA00023163"/>
    </source>
</evidence>
<evidence type="ECO:0000256" key="22">
    <source>
        <dbReference type="ARBA" id="ARBA00081773"/>
    </source>
</evidence>
<dbReference type="PANTHER" id="PTHR46167">
    <property type="entry name" value="N-LYSINE METHYLTRANSFERASE KMT5A"/>
    <property type="match status" value="1"/>
</dbReference>
<evidence type="ECO:0000256" key="2">
    <source>
        <dbReference type="ARBA" id="ARBA00004286"/>
    </source>
</evidence>
<dbReference type="EC" id="2.1.1.361" evidence="3"/>
<evidence type="ECO:0000256" key="21">
    <source>
        <dbReference type="ARBA" id="ARBA00080706"/>
    </source>
</evidence>
<feature type="compositionally biased region" description="Basic residues" evidence="25">
    <location>
        <begin position="459"/>
        <end position="475"/>
    </location>
</feature>
<evidence type="ECO:0000256" key="15">
    <source>
        <dbReference type="ARBA" id="ARBA00023306"/>
    </source>
</evidence>
<keyword evidence="28" id="KW-1185">Reference proteome</keyword>
<comment type="function">
    <text evidence="18">Protein-lysine N-methyltransferase that monomethylates both histones and non-histone proteins. Specifically monomethylates 'Lys-20' of histone H4 (H4K20me1). H4K20me1 is enriched during mitosis and represents a specific tag for epigenetic transcriptional repression. Mainly functions in euchromatin regions, thereby playing a central role in the silencing of euchromatic genes. Required for cell proliferation, probably by contributing to the maintenance of proper higher-order structure of DNA during mitosis. Involved in chromosome condensation and proper cytokinesis. Nucleosomes are preferred as substrate compared to free histones. Mediates monomethylation of p53/TP53 at 'Lys-382', leading to repress p53/TP53-target genes. Plays a negative role in TGF-beta response regulation and a positive role in cell migration.</text>
</comment>
<reference evidence="27" key="3">
    <citation type="submission" date="2025-09" db="UniProtKB">
        <authorList>
            <consortium name="Ensembl"/>
        </authorList>
    </citation>
    <scope>IDENTIFICATION</scope>
</reference>
<evidence type="ECO:0000256" key="5">
    <source>
        <dbReference type="ARBA" id="ARBA00022491"/>
    </source>
</evidence>
<evidence type="ECO:0000256" key="6">
    <source>
        <dbReference type="ARBA" id="ARBA00022603"/>
    </source>
</evidence>
<feature type="region of interest" description="Disordered" evidence="25">
    <location>
        <begin position="376"/>
        <end position="506"/>
    </location>
</feature>
<dbReference type="STRING" id="9541.ENSMFAP00000004823"/>
<keyword evidence="4" id="KW-0158">Chromosome</keyword>
<keyword evidence="9" id="KW-0949">S-adenosyl-L-methionine</keyword>
<dbReference type="PROSITE" id="PS50280">
    <property type="entry name" value="SET"/>
    <property type="match status" value="1"/>
</dbReference>
<dbReference type="AlphaFoldDB" id="A0A2K5TXL8"/>
<feature type="compositionally biased region" description="Basic residues" evidence="25">
    <location>
        <begin position="274"/>
        <end position="289"/>
    </location>
</feature>
<dbReference type="Ensembl" id="ENSMFAT00000023489.2">
    <property type="protein sequence ID" value="ENSMFAP00000004823.2"/>
    <property type="gene ID" value="ENSMFAG00000002095.2"/>
</dbReference>
<dbReference type="GeneTree" id="ENSGT00940000160030"/>
<dbReference type="PROSITE" id="PS51571">
    <property type="entry name" value="SAM_MT43_PR_SET"/>
    <property type="match status" value="1"/>
</dbReference>
<dbReference type="GO" id="GO:0005700">
    <property type="term" value="C:polytene chromosome"/>
    <property type="evidence" value="ECO:0007669"/>
    <property type="project" value="TreeGrafter"/>
</dbReference>
<dbReference type="SMART" id="SM00317">
    <property type="entry name" value="SET"/>
    <property type="match status" value="1"/>
</dbReference>
<keyword evidence="14" id="KW-0539">Nucleus</keyword>
<dbReference type="InterPro" id="IPR016858">
    <property type="entry name" value="KMT5A-like"/>
</dbReference>
<name>A0A2K5TXL8_MACFA</name>
<evidence type="ECO:0000256" key="19">
    <source>
        <dbReference type="ARBA" id="ARBA00074863"/>
    </source>
</evidence>
<dbReference type="SUPFAM" id="SSF82199">
    <property type="entry name" value="SET domain"/>
    <property type="match status" value="1"/>
</dbReference>
<feature type="compositionally biased region" description="Basic and acidic residues" evidence="25">
    <location>
        <begin position="412"/>
        <end position="424"/>
    </location>
</feature>
<accession>A0A2K5TXL8</accession>
<proteinExistence type="predicted"/>
<dbReference type="GO" id="GO:0140944">
    <property type="term" value="F:histone H4K20 monomethyltransferase activity"/>
    <property type="evidence" value="ECO:0007669"/>
    <property type="project" value="UniProtKB-EC"/>
</dbReference>
<keyword evidence="6" id="KW-0489">Methyltransferase</keyword>
<dbReference type="Gene3D" id="2.170.270.10">
    <property type="entry name" value="SET domain"/>
    <property type="match status" value="1"/>
</dbReference>
<evidence type="ECO:0000256" key="4">
    <source>
        <dbReference type="ARBA" id="ARBA00022454"/>
    </source>
</evidence>
<evidence type="ECO:0000256" key="8">
    <source>
        <dbReference type="ARBA" id="ARBA00022679"/>
    </source>
</evidence>
<dbReference type="GO" id="GO:0051301">
    <property type="term" value="P:cell division"/>
    <property type="evidence" value="ECO:0007669"/>
    <property type="project" value="UniProtKB-KW"/>
</dbReference>
<comment type="catalytic activity">
    <reaction evidence="17">
        <text>L-lysyl-[protein] + S-adenosyl-L-methionine = N(6)-methyl-L-lysyl-[protein] + S-adenosyl-L-homocysteine + H(+)</text>
        <dbReference type="Rhea" id="RHEA:51736"/>
        <dbReference type="Rhea" id="RHEA-COMP:9752"/>
        <dbReference type="Rhea" id="RHEA-COMP:13053"/>
        <dbReference type="ChEBI" id="CHEBI:15378"/>
        <dbReference type="ChEBI" id="CHEBI:29969"/>
        <dbReference type="ChEBI" id="CHEBI:57856"/>
        <dbReference type="ChEBI" id="CHEBI:59789"/>
        <dbReference type="ChEBI" id="CHEBI:61929"/>
    </reaction>
</comment>
<reference evidence="27 28" key="1">
    <citation type="submission" date="2013-03" db="EMBL/GenBank/DDBJ databases">
        <authorList>
            <person name="Warren W."/>
            <person name="Wilson R.K."/>
        </authorList>
    </citation>
    <scope>NUCLEOTIDE SEQUENCE</scope>
</reference>
<evidence type="ECO:0000256" key="23">
    <source>
        <dbReference type="ARBA" id="ARBA00082096"/>
    </source>
</evidence>
<evidence type="ECO:0000313" key="28">
    <source>
        <dbReference type="Proteomes" id="UP000233100"/>
    </source>
</evidence>
<feature type="compositionally biased region" description="Polar residues" evidence="25">
    <location>
        <begin position="445"/>
        <end position="455"/>
    </location>
</feature>
<dbReference type="Pfam" id="PF00856">
    <property type="entry name" value="SET"/>
    <property type="match status" value="1"/>
</dbReference>
<evidence type="ECO:0000256" key="17">
    <source>
        <dbReference type="ARBA" id="ARBA00048985"/>
    </source>
</evidence>
<dbReference type="FunFam" id="2.170.270.10:FF:000021">
    <property type="entry name" value="Histone-lysine N-methyltransferase"/>
    <property type="match status" value="1"/>
</dbReference>
<dbReference type="CDD" id="cd10528">
    <property type="entry name" value="SET_SETD8"/>
    <property type="match status" value="1"/>
</dbReference>
<evidence type="ECO:0000256" key="18">
    <source>
        <dbReference type="ARBA" id="ARBA00054639"/>
    </source>
</evidence>
<feature type="compositionally biased region" description="Low complexity" evidence="25">
    <location>
        <begin position="316"/>
        <end position="329"/>
    </location>
</feature>
<evidence type="ECO:0000256" key="1">
    <source>
        <dbReference type="ARBA" id="ARBA00004123"/>
    </source>
</evidence>
<evidence type="ECO:0000256" key="25">
    <source>
        <dbReference type="SAM" id="MobiDB-lite"/>
    </source>
</evidence>
<keyword evidence="12" id="KW-0805">Transcription regulation</keyword>
<feature type="region of interest" description="Disordered" evidence="25">
    <location>
        <begin position="229"/>
        <end position="351"/>
    </location>
</feature>
<dbReference type="Bgee" id="ENSMFAG00000002095">
    <property type="expression patterns" value="Expressed in bone marrow and 13 other cell types or tissues"/>
</dbReference>
<dbReference type="InterPro" id="IPR001214">
    <property type="entry name" value="SET_dom"/>
</dbReference>
<organism evidence="27 28">
    <name type="scientific">Macaca fascicularis</name>
    <name type="common">Crab-eating macaque</name>
    <name type="synonym">Cynomolgus monkey</name>
    <dbReference type="NCBI Taxonomy" id="9541"/>
    <lineage>
        <taxon>Eukaryota</taxon>
        <taxon>Metazoa</taxon>
        <taxon>Chordata</taxon>
        <taxon>Craniata</taxon>
        <taxon>Vertebrata</taxon>
        <taxon>Euteleostomi</taxon>
        <taxon>Mammalia</taxon>
        <taxon>Eutheria</taxon>
        <taxon>Euarchontoglires</taxon>
        <taxon>Primates</taxon>
        <taxon>Haplorrhini</taxon>
        <taxon>Catarrhini</taxon>
        <taxon>Cercopithecidae</taxon>
        <taxon>Cercopithecinae</taxon>
        <taxon>Macaca</taxon>
    </lineage>
</organism>
<sequence>MPTGPAPVGVRGGFNACETLGGHSAGHTRGPGLARSPLLISPGTDGAPKISAEPAEKGAGRAGGRAGGSLGCDDSVSHPFLREWLRLRARGRARAGIRRARPPARPPERPGGAAPASPLPGPGAGRWAAASRRAGCGGRAACASFPACLAPGRSGLPRCAGAGPCLTGHGGRGRRGAPPALPQPRRRWWRRQQQQQRQRQRWWPGRDGGGEGAGRAAMGLAGLQVGVSGPAARGRAARGPAGPGGGRATRAPARPSRRRRRLTSAGASKYGCGGRRRRGARPGRPRSPPRRALSAPSPASPGSPSPGRKMSKPRAVEAAAAAAAVAATAPGPEMVERRGPGRPRTDGENVFTGQSKIYSYMSPNKCSGMRFPLQEENSVTHHEVKCQGKPLAGIYRKREEKRNAGNAVRSAMKSEEQKIKDARRGPLAPFPNQKSEAAEPPKTPPSSCDSTNAAITKQALKKPIKGKQAPRKKAQGKTQQNRKLTDFYPVRRSSRKSKAELQSEERKRIDELIESGKEEGMKIDLIDGKGRGVIATKQFSRGDFVVEYHGDLIEITDAKKREALYAQDPSTGCYMYYFQYLSKTYCVDATRETNRLGRLINHSKCGNCQTKLHDIDGVPHLILIASRDIAAGEELLYDYGDRSKASIEAHPWLKH</sequence>
<evidence type="ECO:0000313" key="27">
    <source>
        <dbReference type="Ensembl" id="ENSMFAP00000004823.2"/>
    </source>
</evidence>
<evidence type="ECO:0000256" key="7">
    <source>
        <dbReference type="ARBA" id="ARBA00022618"/>
    </source>
</evidence>
<feature type="compositionally biased region" description="Low complexity" evidence="25">
    <location>
        <begin position="229"/>
        <end position="240"/>
    </location>
</feature>
<comment type="subcellular location">
    <subcellularLocation>
        <location evidence="2">Chromosome</location>
    </subcellularLocation>
    <subcellularLocation>
        <location evidence="1">Nucleus</location>
    </subcellularLocation>
</comment>
<dbReference type="InterPro" id="IPR047266">
    <property type="entry name" value="KMT5A-like_SET"/>
</dbReference>
<reference evidence="27" key="2">
    <citation type="submission" date="2025-08" db="UniProtKB">
        <authorList>
            <consortium name="Ensembl"/>
        </authorList>
    </citation>
    <scope>IDENTIFICATION</scope>
</reference>
<dbReference type="InterPro" id="IPR046341">
    <property type="entry name" value="SET_dom_sf"/>
</dbReference>
<dbReference type="PANTHER" id="PTHR46167:SF1">
    <property type="entry name" value="N-LYSINE METHYLTRANSFERASE KMT5A"/>
    <property type="match status" value="1"/>
</dbReference>
<evidence type="ECO:0000256" key="9">
    <source>
        <dbReference type="ARBA" id="ARBA00022691"/>
    </source>
</evidence>
<evidence type="ECO:0000256" key="14">
    <source>
        <dbReference type="ARBA" id="ARBA00023242"/>
    </source>
</evidence>
<keyword evidence="5" id="KW-0678">Repressor</keyword>
<dbReference type="VEuPathDB" id="HostDB:ENSMFAG00000002095"/>
<evidence type="ECO:0000259" key="26">
    <source>
        <dbReference type="PROSITE" id="PS50280"/>
    </source>
</evidence>
<feature type="compositionally biased region" description="Low complexity" evidence="25">
    <location>
        <begin position="191"/>
        <end position="205"/>
    </location>
</feature>
<comment type="catalytic activity">
    <reaction evidence="16">
        <text>L-lysyl(20)-[histone H4] + S-adenosyl-L-methionine = N(6)-methyl-L-lysyl(20)-[histone H4] + S-adenosyl-L-homocysteine + H(+)</text>
        <dbReference type="Rhea" id="RHEA:60344"/>
        <dbReference type="Rhea" id="RHEA-COMP:15554"/>
        <dbReference type="Rhea" id="RHEA-COMP:15555"/>
        <dbReference type="ChEBI" id="CHEBI:15378"/>
        <dbReference type="ChEBI" id="CHEBI:29969"/>
        <dbReference type="ChEBI" id="CHEBI:57856"/>
        <dbReference type="ChEBI" id="CHEBI:59789"/>
        <dbReference type="ChEBI" id="CHEBI:61929"/>
        <dbReference type="EC" id="2.1.1.361"/>
    </reaction>
</comment>
<evidence type="ECO:0000256" key="20">
    <source>
        <dbReference type="ARBA" id="ARBA00075324"/>
    </source>
</evidence>
<keyword evidence="11" id="KW-0156">Chromatin regulator</keyword>
<evidence type="ECO:0000256" key="12">
    <source>
        <dbReference type="ARBA" id="ARBA00023015"/>
    </source>
</evidence>
<evidence type="ECO:0000256" key="16">
    <source>
        <dbReference type="ARBA" id="ARBA00047784"/>
    </source>
</evidence>
<feature type="region of interest" description="Disordered" evidence="25">
    <location>
        <begin position="94"/>
        <end position="129"/>
    </location>
</feature>
<feature type="compositionally biased region" description="Basic and acidic residues" evidence="25">
    <location>
        <begin position="334"/>
        <end position="347"/>
    </location>
</feature>
<dbReference type="GO" id="GO:0005634">
    <property type="term" value="C:nucleus"/>
    <property type="evidence" value="ECO:0007669"/>
    <property type="project" value="UniProtKB-SubCell"/>
</dbReference>
<feature type="region of interest" description="Disordered" evidence="25">
    <location>
        <begin position="19"/>
        <end position="67"/>
    </location>
</feature>
<dbReference type="GO" id="GO:0032259">
    <property type="term" value="P:methylation"/>
    <property type="evidence" value="ECO:0007669"/>
    <property type="project" value="UniProtKB-KW"/>
</dbReference>
<keyword evidence="8" id="KW-0808">Transferase</keyword>
<dbReference type="GO" id="GO:0006357">
    <property type="term" value="P:regulation of transcription by RNA polymerase II"/>
    <property type="evidence" value="ECO:0007669"/>
    <property type="project" value="TreeGrafter"/>
</dbReference>
<dbReference type="Proteomes" id="UP000233100">
    <property type="component" value="Chromosome 11"/>
</dbReference>
<gene>
    <name evidence="27" type="primary">KMT5A</name>
</gene>
<protein>
    <recommendedName>
        <fullName evidence="19">N-lysine methyltransferase KMT5A</fullName>
        <ecNumber evidence="3">2.1.1.361</ecNumber>
    </recommendedName>
    <alternativeName>
        <fullName evidence="21">H4-K20-HMTase KMT5A</fullName>
    </alternativeName>
    <alternativeName>
        <fullName evidence="24">Histone-lysine N-methyltransferase KMT5A</fullName>
    </alternativeName>
    <alternativeName>
        <fullName evidence="20">Lysine-specific methylase 5A</fullName>
    </alternativeName>
    <alternativeName>
        <fullName evidence="22">PR/SET domain-containing protein 07</fullName>
    </alternativeName>
    <alternativeName>
        <fullName evidence="23">SET domain-containing protein 8</fullName>
    </alternativeName>
</protein>
<dbReference type="InterPro" id="IPR051760">
    <property type="entry name" value="KMT5A"/>
</dbReference>
<feature type="compositionally biased region" description="Basic and acidic residues" evidence="25">
    <location>
        <begin position="497"/>
        <end position="506"/>
    </location>
</feature>
<keyword evidence="7" id="KW-0132">Cell division</keyword>
<dbReference type="GO" id="GO:0043516">
    <property type="term" value="P:regulation of DNA damage response, signal transduction by p53 class mediator"/>
    <property type="evidence" value="ECO:0007669"/>
    <property type="project" value="TreeGrafter"/>
</dbReference>
<evidence type="ECO:0000256" key="11">
    <source>
        <dbReference type="ARBA" id="ARBA00022853"/>
    </source>
</evidence>
<evidence type="ECO:0000256" key="24">
    <source>
        <dbReference type="ARBA" id="ARBA00083648"/>
    </source>
</evidence>
<evidence type="ECO:0000256" key="10">
    <source>
        <dbReference type="ARBA" id="ARBA00022776"/>
    </source>
</evidence>
<feature type="domain" description="SET" evidence="26">
    <location>
        <begin position="519"/>
        <end position="640"/>
    </location>
</feature>